<sequence length="63" mass="6672">MENNKLICKSCGGNSFGEGKLDGYAALRPVNSIFSSGSPLIYTVCQNCGEVASIKAAKPQKFK</sequence>
<accession>A0A2S0K0D8</accession>
<protein>
    <recommendedName>
        <fullName evidence="5">Transcription initiation factor TFIIIB</fullName>
    </recommendedName>
</protein>
<evidence type="ECO:0000313" key="3">
    <source>
        <dbReference type="Proteomes" id="UP000238825"/>
    </source>
</evidence>
<dbReference type="GeneID" id="48276672"/>
<proteinExistence type="predicted"/>
<dbReference type="Proteomes" id="UP000255295">
    <property type="component" value="Unassembled WGS sequence"/>
</dbReference>
<dbReference type="Proteomes" id="UP000238825">
    <property type="component" value="Chromosome"/>
</dbReference>
<dbReference type="AlphaFoldDB" id="A0A2S0K0D8"/>
<evidence type="ECO:0000313" key="2">
    <source>
        <dbReference type="EMBL" id="SUV17481.1"/>
    </source>
</evidence>
<dbReference type="RefSeq" id="WP_024364725.1">
    <property type="nucleotide sequence ID" value="NZ_BJNS01000045.1"/>
</dbReference>
<reference evidence="2 4" key="2">
    <citation type="submission" date="2018-06" db="EMBL/GenBank/DDBJ databases">
        <authorList>
            <consortium name="Pathogen Informatics"/>
            <person name="Doyle S."/>
        </authorList>
    </citation>
    <scope>NUCLEOTIDE SEQUENCE [LARGE SCALE GENOMIC DNA]</scope>
    <source>
        <strain evidence="2 4">NCTC10338</strain>
    </source>
</reference>
<evidence type="ECO:0000313" key="4">
    <source>
        <dbReference type="Proteomes" id="UP000255295"/>
    </source>
</evidence>
<gene>
    <name evidence="1" type="ORF">LS41612_10715</name>
    <name evidence="2" type="ORF">NCTC10338_02584</name>
</gene>
<reference evidence="1 3" key="1">
    <citation type="submission" date="2017-03" db="EMBL/GenBank/DDBJ databases">
        <title>The whole genome sequencing and assembly of Lysinibacillus sphaericus DSM 28T strain.</title>
        <authorList>
            <person name="Lee Y.-J."/>
            <person name="Yi H."/>
            <person name="Bahn Y.-S."/>
            <person name="Kim J.F."/>
            <person name="Lee D.-W."/>
        </authorList>
    </citation>
    <scope>NUCLEOTIDE SEQUENCE [LARGE SCALE GENOMIC DNA]</scope>
    <source>
        <strain evidence="1 3">DSM 28</strain>
    </source>
</reference>
<name>A0A2S0K0D8_LYSSH</name>
<dbReference type="EMBL" id="UFSZ01000001">
    <property type="protein sequence ID" value="SUV17481.1"/>
    <property type="molecule type" value="Genomic_DNA"/>
</dbReference>
<organism evidence="1 3">
    <name type="scientific">Lysinibacillus sphaericus</name>
    <name type="common">Bacillus sphaericus</name>
    <dbReference type="NCBI Taxonomy" id="1421"/>
    <lineage>
        <taxon>Bacteria</taxon>
        <taxon>Bacillati</taxon>
        <taxon>Bacillota</taxon>
        <taxon>Bacilli</taxon>
        <taxon>Bacillales</taxon>
        <taxon>Bacillaceae</taxon>
        <taxon>Lysinibacillus</taxon>
    </lineage>
</organism>
<dbReference type="EMBL" id="CP019980">
    <property type="protein sequence ID" value="AVK96704.1"/>
    <property type="molecule type" value="Genomic_DNA"/>
</dbReference>
<evidence type="ECO:0000313" key="1">
    <source>
        <dbReference type="EMBL" id="AVK96704.1"/>
    </source>
</evidence>
<evidence type="ECO:0008006" key="5">
    <source>
        <dbReference type="Google" id="ProtNLM"/>
    </source>
</evidence>